<dbReference type="GeneID" id="87889901"/>
<evidence type="ECO:0000256" key="1">
    <source>
        <dbReference type="SAM" id="SignalP"/>
    </source>
</evidence>
<reference evidence="2" key="1">
    <citation type="journal article" date="2023" name="Mol. Phylogenet. Evol.">
        <title>Genome-scale phylogeny and comparative genomics of the fungal order Sordariales.</title>
        <authorList>
            <person name="Hensen N."/>
            <person name="Bonometti L."/>
            <person name="Westerberg I."/>
            <person name="Brannstrom I.O."/>
            <person name="Guillou S."/>
            <person name="Cros-Aarteil S."/>
            <person name="Calhoun S."/>
            <person name="Haridas S."/>
            <person name="Kuo A."/>
            <person name="Mondo S."/>
            <person name="Pangilinan J."/>
            <person name="Riley R."/>
            <person name="LaButti K."/>
            <person name="Andreopoulos B."/>
            <person name="Lipzen A."/>
            <person name="Chen C."/>
            <person name="Yan M."/>
            <person name="Daum C."/>
            <person name="Ng V."/>
            <person name="Clum A."/>
            <person name="Steindorff A."/>
            <person name="Ohm R.A."/>
            <person name="Martin F."/>
            <person name="Silar P."/>
            <person name="Natvig D.O."/>
            <person name="Lalanne C."/>
            <person name="Gautier V."/>
            <person name="Ament-Velasquez S.L."/>
            <person name="Kruys A."/>
            <person name="Hutchinson M.I."/>
            <person name="Powell A.J."/>
            <person name="Barry K."/>
            <person name="Miller A.N."/>
            <person name="Grigoriev I.V."/>
            <person name="Debuchy R."/>
            <person name="Gladieux P."/>
            <person name="Hiltunen Thoren M."/>
            <person name="Johannesson H."/>
        </authorList>
    </citation>
    <scope>NUCLEOTIDE SEQUENCE</scope>
    <source>
        <strain evidence="2">CBS 333.67</strain>
    </source>
</reference>
<name>A0AAJ0LYU2_9PEZI</name>
<dbReference type="EMBL" id="JAUDZG010000007">
    <property type="protein sequence ID" value="KAK3302690.1"/>
    <property type="molecule type" value="Genomic_DNA"/>
</dbReference>
<dbReference type="RefSeq" id="XP_062718470.1">
    <property type="nucleotide sequence ID" value="XM_062871072.1"/>
</dbReference>
<evidence type="ECO:0000313" key="3">
    <source>
        <dbReference type="Proteomes" id="UP001273166"/>
    </source>
</evidence>
<accession>A0AAJ0LYU2</accession>
<proteinExistence type="predicted"/>
<comment type="caution">
    <text evidence="2">The sequence shown here is derived from an EMBL/GenBank/DDBJ whole genome shotgun (WGS) entry which is preliminary data.</text>
</comment>
<keyword evidence="3" id="KW-1185">Reference proteome</keyword>
<dbReference type="AlphaFoldDB" id="A0AAJ0LYU2"/>
<feature type="signal peptide" evidence="1">
    <location>
        <begin position="1"/>
        <end position="18"/>
    </location>
</feature>
<keyword evidence="1" id="KW-0732">Signal</keyword>
<feature type="chain" id="PRO_5042503522" evidence="1">
    <location>
        <begin position="19"/>
        <end position="134"/>
    </location>
</feature>
<sequence>MHPLSTISILAIAGIAGAAPAPAQLDERAGFWSVAGWGGPNCQGSLLWAYTGTGNWCQNVPTLAASVSTSIKQNTQFEWRPTANCGIISRDDADANSTVSALEVGHNGGNALAARQTTNSCSNAPVLAFKVTFV</sequence>
<protein>
    <submittedName>
        <fullName evidence="2">Uncharacterized protein</fullName>
    </submittedName>
</protein>
<dbReference type="Proteomes" id="UP001273166">
    <property type="component" value="Unassembled WGS sequence"/>
</dbReference>
<organism evidence="2 3">
    <name type="scientific">Chaetomium strumarium</name>
    <dbReference type="NCBI Taxonomy" id="1170767"/>
    <lineage>
        <taxon>Eukaryota</taxon>
        <taxon>Fungi</taxon>
        <taxon>Dikarya</taxon>
        <taxon>Ascomycota</taxon>
        <taxon>Pezizomycotina</taxon>
        <taxon>Sordariomycetes</taxon>
        <taxon>Sordariomycetidae</taxon>
        <taxon>Sordariales</taxon>
        <taxon>Chaetomiaceae</taxon>
        <taxon>Chaetomium</taxon>
    </lineage>
</organism>
<evidence type="ECO:0000313" key="2">
    <source>
        <dbReference type="EMBL" id="KAK3302690.1"/>
    </source>
</evidence>
<gene>
    <name evidence="2" type="ORF">B0T15DRAFT_577746</name>
</gene>
<reference evidence="2" key="2">
    <citation type="submission" date="2023-06" db="EMBL/GenBank/DDBJ databases">
        <authorList>
            <consortium name="Lawrence Berkeley National Laboratory"/>
            <person name="Mondo S.J."/>
            <person name="Hensen N."/>
            <person name="Bonometti L."/>
            <person name="Westerberg I."/>
            <person name="Brannstrom I.O."/>
            <person name="Guillou S."/>
            <person name="Cros-Aarteil S."/>
            <person name="Calhoun S."/>
            <person name="Haridas S."/>
            <person name="Kuo A."/>
            <person name="Pangilinan J."/>
            <person name="Riley R."/>
            <person name="Labutti K."/>
            <person name="Andreopoulos B."/>
            <person name="Lipzen A."/>
            <person name="Chen C."/>
            <person name="Yanf M."/>
            <person name="Daum C."/>
            <person name="Ng V."/>
            <person name="Clum A."/>
            <person name="Steindorff A."/>
            <person name="Ohm R."/>
            <person name="Martin F."/>
            <person name="Silar P."/>
            <person name="Natvig D."/>
            <person name="Lalanne C."/>
            <person name="Gautier V."/>
            <person name="Ament-Velasquez S.L."/>
            <person name="Kruys A."/>
            <person name="Hutchinson M.I."/>
            <person name="Powell A.J."/>
            <person name="Barry K."/>
            <person name="Miller A.N."/>
            <person name="Grigoriev I.V."/>
            <person name="Debuchy R."/>
            <person name="Gladieux P."/>
            <person name="Thoren M.H."/>
            <person name="Johannesson H."/>
        </authorList>
    </citation>
    <scope>NUCLEOTIDE SEQUENCE</scope>
    <source>
        <strain evidence="2">CBS 333.67</strain>
    </source>
</reference>